<evidence type="ECO:0000256" key="5">
    <source>
        <dbReference type="ARBA" id="ARBA00023136"/>
    </source>
</evidence>
<dbReference type="EMBL" id="VXIV02003287">
    <property type="protein sequence ID" value="KAF6018653.1"/>
    <property type="molecule type" value="Genomic_DNA"/>
</dbReference>
<evidence type="ECO:0000256" key="2">
    <source>
        <dbReference type="ARBA" id="ARBA00022679"/>
    </source>
</evidence>
<proteinExistence type="predicted"/>
<dbReference type="OrthoDB" id="286734at2759"/>
<dbReference type="InterPro" id="IPR004299">
    <property type="entry name" value="MBOAT_fam"/>
</dbReference>
<keyword evidence="4 7" id="KW-1133">Transmembrane helix</keyword>
<accession>A0A7J7IXJ9</accession>
<dbReference type="PANTHER" id="PTHR13906">
    <property type="entry name" value="PORCUPINE"/>
    <property type="match status" value="1"/>
</dbReference>
<keyword evidence="3 7" id="KW-0812">Transmembrane</keyword>
<dbReference type="GO" id="GO:0030258">
    <property type="term" value="P:lipid modification"/>
    <property type="evidence" value="ECO:0007669"/>
    <property type="project" value="TreeGrafter"/>
</dbReference>
<dbReference type="InterPro" id="IPR049941">
    <property type="entry name" value="LPLAT_7/PORCN-like"/>
</dbReference>
<keyword evidence="9" id="KW-1185">Reference proteome</keyword>
<keyword evidence="6" id="KW-0012">Acyltransferase</keyword>
<dbReference type="AlphaFoldDB" id="A0A7J7IXJ9"/>
<dbReference type="GO" id="GO:0016746">
    <property type="term" value="F:acyltransferase activity"/>
    <property type="evidence" value="ECO:0007669"/>
    <property type="project" value="UniProtKB-KW"/>
</dbReference>
<organism evidence="8 9">
    <name type="scientific">Bugula neritina</name>
    <name type="common">Brown bryozoan</name>
    <name type="synonym">Sertularia neritina</name>
    <dbReference type="NCBI Taxonomy" id="10212"/>
    <lineage>
        <taxon>Eukaryota</taxon>
        <taxon>Metazoa</taxon>
        <taxon>Spiralia</taxon>
        <taxon>Lophotrochozoa</taxon>
        <taxon>Bryozoa</taxon>
        <taxon>Gymnolaemata</taxon>
        <taxon>Cheilostomatida</taxon>
        <taxon>Flustrina</taxon>
        <taxon>Buguloidea</taxon>
        <taxon>Bugulidae</taxon>
        <taxon>Bugula</taxon>
    </lineage>
</organism>
<comment type="subcellular location">
    <subcellularLocation>
        <location evidence="1">Membrane</location>
        <topology evidence="1">Multi-pass membrane protein</topology>
    </subcellularLocation>
</comment>
<dbReference type="GO" id="GO:0016020">
    <property type="term" value="C:membrane"/>
    <property type="evidence" value="ECO:0007669"/>
    <property type="project" value="UniProtKB-SubCell"/>
</dbReference>
<evidence type="ECO:0000313" key="8">
    <source>
        <dbReference type="EMBL" id="KAF6018653.1"/>
    </source>
</evidence>
<gene>
    <name evidence="8" type="ORF">EB796_023049</name>
</gene>
<keyword evidence="5 7" id="KW-0472">Membrane</keyword>
<evidence type="ECO:0000256" key="3">
    <source>
        <dbReference type="ARBA" id="ARBA00022692"/>
    </source>
</evidence>
<evidence type="ECO:0000256" key="4">
    <source>
        <dbReference type="ARBA" id="ARBA00022989"/>
    </source>
</evidence>
<sequence>MICFVLQRRAFKMLLVALTCLLLHFIFSQQFSAQYNLSPAVADMPFLKRHVILWLTMFLARCKYYFGWLSSESICHLSGLGYEISTDSEWKSAIPTVRVLGVEVATSLKVFSDNWNIFTARWLHFCIYERVPQYKVHSVFICSAVWHGFYPGYYMMFGPLAGGVLLGRKVRQIIRPIFQQSKATKLIYDVITCFATIIVIAFNSCAFELKDWQLIYQFQRSLYFWPHLVLLIGLILVPNKKSIRQPMLNGNQHQSHLS</sequence>
<feature type="transmembrane region" description="Helical" evidence="7">
    <location>
        <begin position="222"/>
        <end position="239"/>
    </location>
</feature>
<feature type="transmembrane region" description="Helical" evidence="7">
    <location>
        <begin position="144"/>
        <end position="166"/>
    </location>
</feature>
<protein>
    <submittedName>
        <fullName evidence="8">MBOAT1</fullName>
    </submittedName>
</protein>
<evidence type="ECO:0000256" key="7">
    <source>
        <dbReference type="SAM" id="Phobius"/>
    </source>
</evidence>
<keyword evidence="2" id="KW-0808">Transferase</keyword>
<reference evidence="8" key="1">
    <citation type="submission" date="2020-06" db="EMBL/GenBank/DDBJ databases">
        <title>Draft genome of Bugula neritina, a colonial animal packing powerful symbionts and potential medicines.</title>
        <authorList>
            <person name="Rayko M."/>
        </authorList>
    </citation>
    <scope>NUCLEOTIDE SEQUENCE [LARGE SCALE GENOMIC DNA]</scope>
    <source>
        <strain evidence="8">Kwan_BN1</strain>
    </source>
</reference>
<evidence type="ECO:0000256" key="1">
    <source>
        <dbReference type="ARBA" id="ARBA00004141"/>
    </source>
</evidence>
<dbReference type="PANTHER" id="PTHR13906:SF4">
    <property type="entry name" value="LYSOPHOSPHOLIPID ACYLTRANSFERASE 6"/>
    <property type="match status" value="1"/>
</dbReference>
<comment type="caution">
    <text evidence="8">The sequence shown here is derived from an EMBL/GenBank/DDBJ whole genome shotgun (WGS) entry which is preliminary data.</text>
</comment>
<evidence type="ECO:0000256" key="6">
    <source>
        <dbReference type="ARBA" id="ARBA00023315"/>
    </source>
</evidence>
<feature type="transmembrane region" description="Helical" evidence="7">
    <location>
        <begin position="186"/>
        <end position="202"/>
    </location>
</feature>
<evidence type="ECO:0000313" key="9">
    <source>
        <dbReference type="Proteomes" id="UP000593567"/>
    </source>
</evidence>
<dbReference type="Proteomes" id="UP000593567">
    <property type="component" value="Unassembled WGS sequence"/>
</dbReference>
<dbReference type="Pfam" id="PF03062">
    <property type="entry name" value="MBOAT"/>
    <property type="match status" value="1"/>
</dbReference>
<name>A0A7J7IXJ9_BUGNE</name>